<organism evidence="1 2">
    <name type="scientific">Allocoleopsis franciscana PCC 7113</name>
    <dbReference type="NCBI Taxonomy" id="1173027"/>
    <lineage>
        <taxon>Bacteria</taxon>
        <taxon>Bacillati</taxon>
        <taxon>Cyanobacteriota</taxon>
        <taxon>Cyanophyceae</taxon>
        <taxon>Coleofasciculales</taxon>
        <taxon>Coleofasciculaceae</taxon>
        <taxon>Allocoleopsis</taxon>
        <taxon>Allocoleopsis franciscana</taxon>
    </lineage>
</organism>
<name>K9WHX0_9CYAN</name>
<dbReference type="KEGG" id="mic:Mic7113_3657"/>
<accession>K9WHX0</accession>
<evidence type="ECO:0000313" key="2">
    <source>
        <dbReference type="Proteomes" id="UP000010471"/>
    </source>
</evidence>
<protein>
    <submittedName>
        <fullName evidence="1">Uncharacterized protein</fullName>
    </submittedName>
</protein>
<dbReference type="Proteomes" id="UP000010471">
    <property type="component" value="Chromosome"/>
</dbReference>
<dbReference type="EMBL" id="CP003630">
    <property type="protein sequence ID" value="AFZ19379.1"/>
    <property type="molecule type" value="Genomic_DNA"/>
</dbReference>
<reference evidence="1 2" key="1">
    <citation type="submission" date="2012-06" db="EMBL/GenBank/DDBJ databases">
        <title>Finished chromosome of genome of Microcoleus sp. PCC 7113.</title>
        <authorList>
            <consortium name="US DOE Joint Genome Institute"/>
            <person name="Gugger M."/>
            <person name="Coursin T."/>
            <person name="Rippka R."/>
            <person name="Tandeau De Marsac N."/>
            <person name="Huntemann M."/>
            <person name="Wei C.-L."/>
            <person name="Han J."/>
            <person name="Detter J.C."/>
            <person name="Han C."/>
            <person name="Tapia R."/>
            <person name="Chen A."/>
            <person name="Kyrpides N."/>
            <person name="Mavromatis K."/>
            <person name="Markowitz V."/>
            <person name="Szeto E."/>
            <person name="Ivanova N."/>
            <person name="Pagani I."/>
            <person name="Pati A."/>
            <person name="Goodwin L."/>
            <person name="Nordberg H.P."/>
            <person name="Cantor M.N."/>
            <person name="Hua S.X."/>
            <person name="Woyke T."/>
            <person name="Kerfeld C.A."/>
        </authorList>
    </citation>
    <scope>NUCLEOTIDE SEQUENCE [LARGE SCALE GENOMIC DNA]</scope>
    <source>
        <strain evidence="1 2">PCC 7113</strain>
    </source>
</reference>
<gene>
    <name evidence="1" type="ORF">Mic7113_3657</name>
</gene>
<dbReference type="AlphaFoldDB" id="K9WHX0"/>
<keyword evidence="2" id="KW-1185">Reference proteome</keyword>
<sequence>MSAELSNVEEKDIEPTVERLTKREYFTALALQSILKNCSWIEFSQSSKERGIITENTIKVAHENSKIIADICVKYADALLARLGETAIE</sequence>
<evidence type="ECO:0000313" key="1">
    <source>
        <dbReference type="EMBL" id="AFZ19379.1"/>
    </source>
</evidence>
<dbReference type="HOGENOM" id="CLU_2451303_0_0_3"/>
<dbReference type="STRING" id="1173027.Mic7113_3657"/>
<proteinExistence type="predicted"/>